<name>A0A832MKP4_UNCEI</name>
<dbReference type="Gene3D" id="3.10.180.10">
    <property type="entry name" value="2,3-Dihydroxybiphenyl 1,2-Dioxygenase, domain 1"/>
    <property type="match status" value="2"/>
</dbReference>
<dbReference type="SUPFAM" id="SSF54593">
    <property type="entry name" value="Glyoxalase/Bleomycin resistance protein/Dihydroxybiphenyl dioxygenase"/>
    <property type="match status" value="2"/>
</dbReference>
<proteinExistence type="predicted"/>
<gene>
    <name evidence="3" type="ORF">ENR23_04400</name>
</gene>
<sequence>MHRLAYLIASTRQFAALRDFYHDGVGLELRAVEDGTWAEFDTAGTSFALHATDEPAPAGLELRFETQDLDADLAALGARGVEFDGPPVEFARGRLVRLRDPDGNALSLWQASAPVPSGLGPAMGSVIVNARAFTRVVGFYRDHLGLAVSREDEHWVEFDTGLTRLAVHARPADQDHPRHAEQPVAWTFETDDVTAWAEAIRGRGLHFLTAPITEDFGTYAELNDPDGRIVVLREPPAEPTVEERLAEAFEDDGPRRTAIRKPIVKGTQAISRLVNKPGYRTKKKAAKRAAAEKKPASPRRRAAVAKVRGAGPVRSRAVPKTTRDTKRAKAKPATGSLKRAKARVSAQKKRATAVASRGKPVKRQATKRGAAARPRARAGGGRAARGARR</sequence>
<reference evidence="3" key="1">
    <citation type="journal article" date="2020" name="mSystems">
        <title>Genome- and Community-Level Interaction Insights into Carbon Utilization and Element Cycling Functions of Hydrothermarchaeota in Hydrothermal Sediment.</title>
        <authorList>
            <person name="Zhou Z."/>
            <person name="Liu Y."/>
            <person name="Xu W."/>
            <person name="Pan J."/>
            <person name="Luo Z.H."/>
            <person name="Li M."/>
        </authorList>
    </citation>
    <scope>NUCLEOTIDE SEQUENCE [LARGE SCALE GENOMIC DNA]</scope>
    <source>
        <strain evidence="3">SpSt-381</strain>
    </source>
</reference>
<dbReference type="Pfam" id="PF00903">
    <property type="entry name" value="Glyoxalase"/>
    <property type="match status" value="2"/>
</dbReference>
<dbReference type="InterPro" id="IPR037523">
    <property type="entry name" value="VOC_core"/>
</dbReference>
<evidence type="ECO:0000256" key="1">
    <source>
        <dbReference type="SAM" id="MobiDB-lite"/>
    </source>
</evidence>
<organism evidence="3">
    <name type="scientific">Eiseniibacteriota bacterium</name>
    <dbReference type="NCBI Taxonomy" id="2212470"/>
    <lineage>
        <taxon>Bacteria</taxon>
        <taxon>Candidatus Eiseniibacteriota</taxon>
    </lineage>
</organism>
<dbReference type="InterPro" id="IPR004360">
    <property type="entry name" value="Glyas_Fos-R_dOase_dom"/>
</dbReference>
<feature type="domain" description="VOC" evidence="2">
    <location>
        <begin position="3"/>
        <end position="111"/>
    </location>
</feature>
<dbReference type="PROSITE" id="PS51819">
    <property type="entry name" value="VOC"/>
    <property type="match status" value="2"/>
</dbReference>
<feature type="domain" description="VOC" evidence="2">
    <location>
        <begin position="122"/>
        <end position="235"/>
    </location>
</feature>
<accession>A0A832MKP4</accession>
<dbReference type="InterPro" id="IPR029068">
    <property type="entry name" value="Glyas_Bleomycin-R_OHBP_Dase"/>
</dbReference>
<evidence type="ECO:0000313" key="3">
    <source>
        <dbReference type="EMBL" id="HGZ42660.1"/>
    </source>
</evidence>
<dbReference type="EMBL" id="DSQF01000008">
    <property type="protein sequence ID" value="HGZ42660.1"/>
    <property type="molecule type" value="Genomic_DNA"/>
</dbReference>
<protein>
    <recommendedName>
        <fullName evidence="2">VOC domain-containing protein</fullName>
    </recommendedName>
</protein>
<comment type="caution">
    <text evidence="3">The sequence shown here is derived from an EMBL/GenBank/DDBJ whole genome shotgun (WGS) entry which is preliminary data.</text>
</comment>
<dbReference type="PANTHER" id="PTHR33993:SF14">
    <property type="entry name" value="GB|AAF24581.1"/>
    <property type="match status" value="1"/>
</dbReference>
<feature type="region of interest" description="Disordered" evidence="1">
    <location>
        <begin position="280"/>
        <end position="389"/>
    </location>
</feature>
<dbReference type="PANTHER" id="PTHR33993">
    <property type="entry name" value="GLYOXALASE-RELATED"/>
    <property type="match status" value="1"/>
</dbReference>
<dbReference type="AlphaFoldDB" id="A0A832MKP4"/>
<dbReference type="InterPro" id="IPR052164">
    <property type="entry name" value="Anthracycline_SecMetBiosynth"/>
</dbReference>
<evidence type="ECO:0000259" key="2">
    <source>
        <dbReference type="PROSITE" id="PS51819"/>
    </source>
</evidence>
<feature type="compositionally biased region" description="Low complexity" evidence="1">
    <location>
        <begin position="304"/>
        <end position="314"/>
    </location>
</feature>
<feature type="compositionally biased region" description="Basic residues" evidence="1">
    <location>
        <begin position="338"/>
        <end position="351"/>
    </location>
</feature>